<comment type="caution">
    <text evidence="3">The sequence shown here is derived from an EMBL/GenBank/DDBJ whole genome shotgun (WGS) entry which is preliminary data.</text>
</comment>
<accession>A0A1Y2A0Y4</accession>
<keyword evidence="4" id="KW-1185">Reference proteome</keyword>
<protein>
    <submittedName>
        <fullName evidence="3">Uncharacterized protein</fullName>
    </submittedName>
</protein>
<proteinExistence type="predicted"/>
<evidence type="ECO:0000256" key="2">
    <source>
        <dbReference type="SAM" id="Phobius"/>
    </source>
</evidence>
<name>A0A1Y2A0Y4_9FUNG</name>
<reference evidence="3 4" key="1">
    <citation type="submission" date="2016-08" db="EMBL/GenBank/DDBJ databases">
        <title>A Parts List for Fungal Cellulosomes Revealed by Comparative Genomics.</title>
        <authorList>
            <consortium name="DOE Joint Genome Institute"/>
            <person name="Haitjema C.H."/>
            <person name="Gilmore S.P."/>
            <person name="Henske J.K."/>
            <person name="Solomon K.V."/>
            <person name="De Groot R."/>
            <person name="Kuo A."/>
            <person name="Mondo S.J."/>
            <person name="Salamov A.A."/>
            <person name="Labutti K."/>
            <person name="Zhao Z."/>
            <person name="Chiniquy J."/>
            <person name="Barry K."/>
            <person name="Brewer H.M."/>
            <person name="Purvine S.O."/>
            <person name="Wright A.T."/>
            <person name="Boxma B."/>
            <person name="Van Alen T."/>
            <person name="Hackstein J.H."/>
            <person name="Baker S.E."/>
            <person name="Grigoriev I.V."/>
            <person name="O'Malley M.A."/>
        </authorList>
    </citation>
    <scope>NUCLEOTIDE SEQUENCE [LARGE SCALE GENOMIC DNA]</scope>
    <source>
        <strain evidence="3 4">G1</strain>
    </source>
</reference>
<feature type="compositionally biased region" description="Basic and acidic residues" evidence="1">
    <location>
        <begin position="358"/>
        <end position="372"/>
    </location>
</feature>
<evidence type="ECO:0000256" key="1">
    <source>
        <dbReference type="SAM" id="MobiDB-lite"/>
    </source>
</evidence>
<feature type="region of interest" description="Disordered" evidence="1">
    <location>
        <begin position="333"/>
        <end position="372"/>
    </location>
</feature>
<dbReference type="EMBL" id="MCOG01000334">
    <property type="protein sequence ID" value="ORY16193.1"/>
    <property type="molecule type" value="Genomic_DNA"/>
</dbReference>
<evidence type="ECO:0000313" key="3">
    <source>
        <dbReference type="EMBL" id="ORY16193.1"/>
    </source>
</evidence>
<evidence type="ECO:0000313" key="4">
    <source>
        <dbReference type="Proteomes" id="UP000193920"/>
    </source>
</evidence>
<dbReference type="AlphaFoldDB" id="A0A1Y2A0Y4"/>
<dbReference type="OrthoDB" id="2142202at2759"/>
<dbReference type="Pfam" id="PF14223">
    <property type="entry name" value="Retrotran_gag_2"/>
    <property type="match status" value="1"/>
</dbReference>
<feature type="transmembrane region" description="Helical" evidence="2">
    <location>
        <begin position="387"/>
        <end position="410"/>
    </location>
</feature>
<sequence>MSSMFNQVEKLKYTLENENNNINGTAWELLVKYFECRDNDMIEKLIQINEEKEKKIRDETIFSTRRDRIPKLDFEIDNYDEWFYAIKSSIRRTTFHQYFERNNIIIDKNYENELYDIIDDSISEEIKNKLQLNNINKNPKKLIKEILRVKRNIKNTKIKTLLEYINNHKYRKPDDINRHLDIIFMLFDELSKLKKEFTEKEKLDKILNSLPEDYSNNIKKLLQGSQQLGLGILYIVKYVDLWNKKAASETIKIEQPSTLPSDHSFLSNDNILNNKILLERNFFTESKDISNSDDKKEKQQPKIKVSIHPINNASLNYNYKSRNENEEVTINDDINDDNKTLMPESSSNDGGEDNVTEIMERDIPSIDSEEKEKEDNIKMQKYHKLKAIFSIKNLFICFIFVLIIEGLIYLKYDALKKIIPSL</sequence>
<dbReference type="Proteomes" id="UP000193920">
    <property type="component" value="Unassembled WGS sequence"/>
</dbReference>
<gene>
    <name evidence="3" type="ORF">LY90DRAFT_174294</name>
</gene>
<organism evidence="3 4">
    <name type="scientific">Neocallimastix californiae</name>
    <dbReference type="NCBI Taxonomy" id="1754190"/>
    <lineage>
        <taxon>Eukaryota</taxon>
        <taxon>Fungi</taxon>
        <taxon>Fungi incertae sedis</taxon>
        <taxon>Chytridiomycota</taxon>
        <taxon>Chytridiomycota incertae sedis</taxon>
        <taxon>Neocallimastigomycetes</taxon>
        <taxon>Neocallimastigales</taxon>
        <taxon>Neocallimastigaceae</taxon>
        <taxon>Neocallimastix</taxon>
    </lineage>
</organism>
<keyword evidence="2" id="KW-0472">Membrane</keyword>
<keyword evidence="2" id="KW-1133">Transmembrane helix</keyword>
<keyword evidence="2" id="KW-0812">Transmembrane</keyword>